<organism evidence="1 2">
    <name type="scientific">Candidatus Magnetominusculus xianensis</name>
    <dbReference type="NCBI Taxonomy" id="1748249"/>
    <lineage>
        <taxon>Bacteria</taxon>
        <taxon>Pseudomonadati</taxon>
        <taxon>Nitrospirota</taxon>
        <taxon>Nitrospiria</taxon>
        <taxon>Nitrospirales</taxon>
        <taxon>Nitrospiraceae</taxon>
        <taxon>Candidatus Magnetominusculus</taxon>
    </lineage>
</organism>
<reference evidence="1 2" key="1">
    <citation type="submission" date="2015-11" db="EMBL/GenBank/DDBJ databases">
        <authorList>
            <person name="Lin W."/>
        </authorList>
    </citation>
    <scope>NUCLEOTIDE SEQUENCE [LARGE SCALE GENOMIC DNA]</scope>
    <source>
        <strain evidence="1 2">HCH-1</strain>
    </source>
</reference>
<protein>
    <submittedName>
        <fullName evidence="1">Uncharacterized protein</fullName>
    </submittedName>
</protein>
<comment type="caution">
    <text evidence="1">The sequence shown here is derived from an EMBL/GenBank/DDBJ whole genome shotgun (WGS) entry which is preliminary data.</text>
</comment>
<gene>
    <name evidence="1" type="ORF">ASN18_2768</name>
</gene>
<accession>A0ABR5SC49</accession>
<name>A0ABR5SC49_9BACT</name>
<dbReference type="Proteomes" id="UP000060487">
    <property type="component" value="Unassembled WGS sequence"/>
</dbReference>
<proteinExistence type="predicted"/>
<evidence type="ECO:0000313" key="2">
    <source>
        <dbReference type="Proteomes" id="UP000060487"/>
    </source>
</evidence>
<evidence type="ECO:0000313" key="1">
    <source>
        <dbReference type="EMBL" id="KWT79147.1"/>
    </source>
</evidence>
<sequence length="41" mass="4797">MLKVKSNAEDLSNMEKFEDGRAMSVLFIREHKSPDMALIWQ</sequence>
<dbReference type="EMBL" id="LNQR01000108">
    <property type="protein sequence ID" value="KWT79147.1"/>
    <property type="molecule type" value="Genomic_DNA"/>
</dbReference>
<keyword evidence="2" id="KW-1185">Reference proteome</keyword>